<reference evidence="9" key="1">
    <citation type="journal article" date="2020" name="Stud. Mycol.">
        <title>101 Dothideomycetes genomes: a test case for predicting lifestyles and emergence of pathogens.</title>
        <authorList>
            <person name="Haridas S."/>
            <person name="Albert R."/>
            <person name="Binder M."/>
            <person name="Bloem J."/>
            <person name="Labutti K."/>
            <person name="Salamov A."/>
            <person name="Andreopoulos B."/>
            <person name="Baker S."/>
            <person name="Barry K."/>
            <person name="Bills G."/>
            <person name="Bluhm B."/>
            <person name="Cannon C."/>
            <person name="Castanera R."/>
            <person name="Culley D."/>
            <person name="Daum C."/>
            <person name="Ezra D."/>
            <person name="Gonzalez J."/>
            <person name="Henrissat B."/>
            <person name="Kuo A."/>
            <person name="Liang C."/>
            <person name="Lipzen A."/>
            <person name="Lutzoni F."/>
            <person name="Magnuson J."/>
            <person name="Mondo S."/>
            <person name="Nolan M."/>
            <person name="Ohm R."/>
            <person name="Pangilinan J."/>
            <person name="Park H.-J."/>
            <person name="Ramirez L."/>
            <person name="Alfaro M."/>
            <person name="Sun H."/>
            <person name="Tritt A."/>
            <person name="Yoshinaga Y."/>
            <person name="Zwiers L.-H."/>
            <person name="Turgeon B."/>
            <person name="Goodwin S."/>
            <person name="Spatafora J."/>
            <person name="Crous P."/>
            <person name="Grigoriev I."/>
        </authorList>
    </citation>
    <scope>NUCLEOTIDE SEQUENCE</scope>
    <source>
        <strain evidence="9">CBS 480.64</strain>
    </source>
</reference>
<dbReference type="InterPro" id="IPR040919">
    <property type="entry name" value="Asparaginase_C"/>
</dbReference>
<dbReference type="InterPro" id="IPR027473">
    <property type="entry name" value="L-asparaginase_C"/>
</dbReference>
<sequence>MEKKILIILTGGTICMKPSHSGYIPSSGFLEEGVSPKTSLNDGTQKIPLPAYPETPANEAITLPSLRTPKSRHGRHVRYCVLEFSTILDSSSINQTTWSLLATTISKNHPLFDGFIILHGTDTLAYTSSALSYLLTNLDKTVILTGSQTPIFELRSDGESNLLDSLMIAGHYTIPEVCLFFNRKLYRGNRCTKVSVNGYEAFASPNFPPLAVCQTDRIEVNWDLVLRNRDPEALRVEKPLEMGGIDILGVFPGMTAQRVGRGLSDEGLRGIVVLTFGAGNVPSSEGNSILGPLKEAAERGVVIVSVTQCLVGSVTPRYAPAAALEKMGVVPGWDLTLEATVTKLAFLFAQGRGQEEVKRLMTVPVRGEMTVKGKL</sequence>
<feature type="active site" evidence="6">
    <location>
        <position position="121"/>
    </location>
</feature>
<dbReference type="OrthoDB" id="542841at2759"/>
<dbReference type="PANTHER" id="PTHR11707:SF28">
    <property type="entry name" value="60 KDA LYSOPHOSPHOLIPASE"/>
    <property type="match status" value="1"/>
</dbReference>
<dbReference type="PANTHER" id="PTHR11707">
    <property type="entry name" value="L-ASPARAGINASE"/>
    <property type="match status" value="1"/>
</dbReference>
<dbReference type="PRINTS" id="PR00139">
    <property type="entry name" value="ASNGLNASE"/>
</dbReference>
<evidence type="ECO:0000259" key="7">
    <source>
        <dbReference type="Pfam" id="PF00710"/>
    </source>
</evidence>
<dbReference type="InterPro" id="IPR037152">
    <property type="entry name" value="L-asparaginase_N_sf"/>
</dbReference>
<dbReference type="InterPro" id="IPR036152">
    <property type="entry name" value="Asp/glu_Ase-like_sf"/>
</dbReference>
<evidence type="ECO:0000256" key="1">
    <source>
        <dbReference type="ARBA" id="ARBA00012920"/>
    </source>
</evidence>
<comment type="similarity">
    <text evidence="5">In the N-terminal section; belongs to the asparaginase 1 family.</text>
</comment>
<dbReference type="Pfam" id="PF17763">
    <property type="entry name" value="Asparaginase_C"/>
    <property type="match status" value="1"/>
</dbReference>
<keyword evidence="3" id="KW-0378">Hydrolase</keyword>
<dbReference type="FunFam" id="3.40.50.40:FF:000001">
    <property type="entry name" value="L-asparaginase 1"/>
    <property type="match status" value="1"/>
</dbReference>
<dbReference type="SMART" id="SM00870">
    <property type="entry name" value="Asparaginase"/>
    <property type="match status" value="1"/>
</dbReference>
<dbReference type="PROSITE" id="PS00917">
    <property type="entry name" value="ASN_GLN_ASE_2"/>
    <property type="match status" value="1"/>
</dbReference>
<dbReference type="InterPro" id="IPR006034">
    <property type="entry name" value="Asparaginase/glutaminase-like"/>
</dbReference>
<evidence type="ECO:0000313" key="10">
    <source>
        <dbReference type="Proteomes" id="UP000799421"/>
    </source>
</evidence>
<feature type="domain" description="Asparaginase/glutaminase C-terminal" evidence="8">
    <location>
        <begin position="245"/>
        <end position="361"/>
    </location>
</feature>
<dbReference type="Proteomes" id="UP000799421">
    <property type="component" value="Unassembled WGS sequence"/>
</dbReference>
<keyword evidence="2" id="KW-0677">Repeat</keyword>
<organism evidence="9 10">
    <name type="scientific">Piedraia hortae CBS 480.64</name>
    <dbReference type="NCBI Taxonomy" id="1314780"/>
    <lineage>
        <taxon>Eukaryota</taxon>
        <taxon>Fungi</taxon>
        <taxon>Dikarya</taxon>
        <taxon>Ascomycota</taxon>
        <taxon>Pezizomycotina</taxon>
        <taxon>Dothideomycetes</taxon>
        <taxon>Dothideomycetidae</taxon>
        <taxon>Capnodiales</taxon>
        <taxon>Piedraiaceae</taxon>
        <taxon>Piedraia</taxon>
    </lineage>
</organism>
<keyword evidence="10" id="KW-1185">Reference proteome</keyword>
<evidence type="ECO:0000256" key="4">
    <source>
        <dbReference type="ARBA" id="ARBA00023043"/>
    </source>
</evidence>
<dbReference type="InterPro" id="IPR041725">
    <property type="entry name" value="L-asparaginase_I"/>
</dbReference>
<evidence type="ECO:0000256" key="6">
    <source>
        <dbReference type="PROSITE-ProRule" id="PRU10100"/>
    </source>
</evidence>
<dbReference type="AlphaFoldDB" id="A0A6A7C0Z2"/>
<dbReference type="CDD" id="cd08963">
    <property type="entry name" value="L-asparaginase_I"/>
    <property type="match status" value="1"/>
</dbReference>
<feature type="domain" description="L-asparaginase N-terminal" evidence="7">
    <location>
        <begin position="4"/>
        <end position="224"/>
    </location>
</feature>
<evidence type="ECO:0000313" key="9">
    <source>
        <dbReference type="EMBL" id="KAF2860897.1"/>
    </source>
</evidence>
<dbReference type="InterPro" id="IPR027475">
    <property type="entry name" value="Asparaginase/glutaminase_AS2"/>
</dbReference>
<dbReference type="Pfam" id="PF00710">
    <property type="entry name" value="Asparaginase"/>
    <property type="match status" value="1"/>
</dbReference>
<evidence type="ECO:0000256" key="2">
    <source>
        <dbReference type="ARBA" id="ARBA00022737"/>
    </source>
</evidence>
<dbReference type="EMBL" id="MU005977">
    <property type="protein sequence ID" value="KAF2860897.1"/>
    <property type="molecule type" value="Genomic_DNA"/>
</dbReference>
<evidence type="ECO:0000259" key="8">
    <source>
        <dbReference type="Pfam" id="PF17763"/>
    </source>
</evidence>
<gene>
    <name evidence="9" type="ORF">K470DRAFT_257445</name>
</gene>
<dbReference type="EC" id="3.5.1.1" evidence="1"/>
<proteinExistence type="inferred from homology"/>
<dbReference type="SFLD" id="SFLDS00057">
    <property type="entry name" value="Glutaminase/Asparaginase"/>
    <property type="match status" value="1"/>
</dbReference>
<evidence type="ECO:0000256" key="3">
    <source>
        <dbReference type="ARBA" id="ARBA00022801"/>
    </source>
</evidence>
<dbReference type="SUPFAM" id="SSF53774">
    <property type="entry name" value="Glutaminase/Asparaginase"/>
    <property type="match status" value="1"/>
</dbReference>
<dbReference type="Gene3D" id="3.40.50.1170">
    <property type="entry name" value="L-asparaginase, N-terminal domain"/>
    <property type="match status" value="1"/>
</dbReference>
<evidence type="ECO:0000256" key="5">
    <source>
        <dbReference type="ARBA" id="ARBA00061199"/>
    </source>
</evidence>
<dbReference type="InterPro" id="IPR027474">
    <property type="entry name" value="L-asparaginase_N"/>
</dbReference>
<dbReference type="PROSITE" id="PS51732">
    <property type="entry name" value="ASN_GLN_ASE_3"/>
    <property type="match status" value="1"/>
</dbReference>
<dbReference type="FunFam" id="3.40.50.1170:FF:000003">
    <property type="entry name" value="60 kDa lysophospholipase"/>
    <property type="match status" value="1"/>
</dbReference>
<dbReference type="GO" id="GO:0009066">
    <property type="term" value="P:aspartate family amino acid metabolic process"/>
    <property type="evidence" value="ECO:0007669"/>
    <property type="project" value="UniProtKB-ARBA"/>
</dbReference>
<protein>
    <recommendedName>
        <fullName evidence="1">asparaginase</fullName>
        <ecNumber evidence="1">3.5.1.1</ecNumber>
    </recommendedName>
</protein>
<dbReference type="GO" id="GO:0004067">
    <property type="term" value="F:asparaginase activity"/>
    <property type="evidence" value="ECO:0007669"/>
    <property type="project" value="UniProtKB-UniRule"/>
</dbReference>
<name>A0A6A7C0Z2_9PEZI</name>
<dbReference type="PIRSF" id="PIRSF500176">
    <property type="entry name" value="L_ASNase"/>
    <property type="match status" value="1"/>
</dbReference>
<accession>A0A6A7C0Z2</accession>
<dbReference type="Gene3D" id="3.40.50.40">
    <property type="match status" value="1"/>
</dbReference>
<dbReference type="PIRSF" id="PIRSF001220">
    <property type="entry name" value="L-ASNase_gatD"/>
    <property type="match status" value="1"/>
</dbReference>
<keyword evidence="4" id="KW-0040">ANK repeat</keyword>